<keyword evidence="2 5" id="KW-0812">Transmembrane</keyword>
<sequence>MTTELFTQAWHWLVLGFILIILELFVGAWVCLTSGIAALSVGLLVWLFGLSVLPAILLWLALSAVLTWLSVAYIRPKMRNRTTAGLGAGSIIGQTGMVIYAPTAAQIGKVRFSVPIFGADEWQCRSQYDLPLQIGERVVVVDVIGNELLVRAMEPQSLTQSN</sequence>
<feature type="transmembrane region" description="Helical" evidence="5">
    <location>
        <begin position="12"/>
        <end position="37"/>
    </location>
</feature>
<accession>A0A378Q6L5</accession>
<dbReference type="PANTHER" id="PTHR33507:SF3">
    <property type="entry name" value="INNER MEMBRANE PROTEIN YBBJ"/>
    <property type="match status" value="1"/>
</dbReference>
<dbReference type="RefSeq" id="WP_067058939.1">
    <property type="nucleotide sequence ID" value="NZ_MXAO01000006.1"/>
</dbReference>
<dbReference type="InterPro" id="IPR012340">
    <property type="entry name" value="NA-bd_OB-fold"/>
</dbReference>
<dbReference type="Proteomes" id="UP000255193">
    <property type="component" value="Unassembled WGS sequence"/>
</dbReference>
<organism evidence="7 8">
    <name type="scientific">Faucicola atlantae</name>
    <dbReference type="NCBI Taxonomy" id="34059"/>
    <lineage>
        <taxon>Bacteria</taxon>
        <taxon>Pseudomonadati</taxon>
        <taxon>Pseudomonadota</taxon>
        <taxon>Gammaproteobacteria</taxon>
        <taxon>Moraxellales</taxon>
        <taxon>Moraxellaceae</taxon>
        <taxon>Faucicola</taxon>
    </lineage>
</organism>
<keyword evidence="4 5" id="KW-0472">Membrane</keyword>
<evidence type="ECO:0000256" key="1">
    <source>
        <dbReference type="ARBA" id="ARBA00004141"/>
    </source>
</evidence>
<dbReference type="InterPro" id="IPR002810">
    <property type="entry name" value="NfeD-like_C"/>
</dbReference>
<dbReference type="EMBL" id="UGQA01000001">
    <property type="protein sequence ID" value="STY95828.1"/>
    <property type="molecule type" value="Genomic_DNA"/>
</dbReference>
<evidence type="ECO:0000256" key="5">
    <source>
        <dbReference type="SAM" id="Phobius"/>
    </source>
</evidence>
<comment type="subcellular location">
    <subcellularLocation>
        <location evidence="1">Membrane</location>
        <topology evidence="1">Multi-pass membrane protein</topology>
    </subcellularLocation>
</comment>
<evidence type="ECO:0000313" key="8">
    <source>
        <dbReference type="Proteomes" id="UP000255193"/>
    </source>
</evidence>
<protein>
    <submittedName>
        <fullName evidence="7">NfeD-like C-terminal, partner-binding</fullName>
    </submittedName>
</protein>
<evidence type="ECO:0000256" key="3">
    <source>
        <dbReference type="ARBA" id="ARBA00022989"/>
    </source>
</evidence>
<dbReference type="AlphaFoldDB" id="A0A378Q6L5"/>
<evidence type="ECO:0000259" key="6">
    <source>
        <dbReference type="Pfam" id="PF01957"/>
    </source>
</evidence>
<gene>
    <name evidence="7" type="ORF">NCTC11091_01627</name>
</gene>
<evidence type="ECO:0000313" key="7">
    <source>
        <dbReference type="EMBL" id="STY95828.1"/>
    </source>
</evidence>
<dbReference type="Gene3D" id="2.40.50.140">
    <property type="entry name" value="Nucleic acid-binding proteins"/>
    <property type="match status" value="1"/>
</dbReference>
<dbReference type="InterPro" id="IPR052165">
    <property type="entry name" value="Membrane_assoc_protease"/>
</dbReference>
<feature type="domain" description="NfeD-like C-terminal" evidence="6">
    <location>
        <begin position="90"/>
        <end position="151"/>
    </location>
</feature>
<feature type="transmembrane region" description="Helical" evidence="5">
    <location>
        <begin position="43"/>
        <end position="71"/>
    </location>
</feature>
<reference evidence="7 8" key="1">
    <citation type="submission" date="2018-06" db="EMBL/GenBank/DDBJ databases">
        <authorList>
            <consortium name="Pathogen Informatics"/>
            <person name="Doyle S."/>
        </authorList>
    </citation>
    <scope>NUCLEOTIDE SEQUENCE [LARGE SCALE GENOMIC DNA]</scope>
    <source>
        <strain evidence="7 8">NCTC11091</strain>
    </source>
</reference>
<proteinExistence type="predicted"/>
<evidence type="ECO:0000256" key="2">
    <source>
        <dbReference type="ARBA" id="ARBA00022692"/>
    </source>
</evidence>
<evidence type="ECO:0000256" key="4">
    <source>
        <dbReference type="ARBA" id="ARBA00023136"/>
    </source>
</evidence>
<dbReference type="PANTHER" id="PTHR33507">
    <property type="entry name" value="INNER MEMBRANE PROTEIN YBBJ"/>
    <property type="match status" value="1"/>
</dbReference>
<dbReference type="Pfam" id="PF01957">
    <property type="entry name" value="NfeD"/>
    <property type="match status" value="1"/>
</dbReference>
<keyword evidence="3 5" id="KW-1133">Transmembrane helix</keyword>
<name>A0A378Q6L5_9GAMM</name>
<dbReference type="GO" id="GO:0005886">
    <property type="term" value="C:plasma membrane"/>
    <property type="evidence" value="ECO:0007669"/>
    <property type="project" value="TreeGrafter"/>
</dbReference>